<evidence type="ECO:0000313" key="2">
    <source>
        <dbReference type="Proteomes" id="UP001249851"/>
    </source>
</evidence>
<comment type="caution">
    <text evidence="1">The sequence shown here is derived from an EMBL/GenBank/DDBJ whole genome shotgun (WGS) entry which is preliminary data.</text>
</comment>
<evidence type="ECO:0008006" key="3">
    <source>
        <dbReference type="Google" id="ProtNLM"/>
    </source>
</evidence>
<reference evidence="1" key="2">
    <citation type="journal article" date="2023" name="Science">
        <title>Genomic signatures of disease resistance in endangered staghorn corals.</title>
        <authorList>
            <person name="Vollmer S.V."/>
            <person name="Selwyn J.D."/>
            <person name="Despard B.A."/>
            <person name="Roesel C.L."/>
        </authorList>
    </citation>
    <scope>NUCLEOTIDE SEQUENCE</scope>
    <source>
        <strain evidence="1">K2</strain>
    </source>
</reference>
<keyword evidence="2" id="KW-1185">Reference proteome</keyword>
<gene>
    <name evidence="1" type="ORF">P5673_030538</name>
</gene>
<protein>
    <recommendedName>
        <fullName evidence="3">Peptidase A2 domain-containing protein</fullName>
    </recommendedName>
</protein>
<dbReference type="EMBL" id="JARQWQ010000131">
    <property type="protein sequence ID" value="KAK2549157.1"/>
    <property type="molecule type" value="Genomic_DNA"/>
</dbReference>
<reference evidence="1" key="1">
    <citation type="journal article" date="2023" name="G3 (Bethesda)">
        <title>Whole genome assembly and annotation of the endangered Caribbean coral Acropora cervicornis.</title>
        <authorList>
            <person name="Selwyn J.D."/>
            <person name="Vollmer S.V."/>
        </authorList>
    </citation>
    <scope>NUCLEOTIDE SEQUENCE</scope>
    <source>
        <strain evidence="1">K2</strain>
    </source>
</reference>
<dbReference type="PANTHER" id="PTHR33198">
    <property type="entry name" value="ANK_REP_REGION DOMAIN-CONTAINING PROTEIN-RELATED"/>
    <property type="match status" value="1"/>
</dbReference>
<name>A0AAD9PU59_ACRCE</name>
<sequence length="489" mass="54384">MNEECSDLGNQQSSSEAFNITTSGGSPLISVNMANFLIPPPEILELNDGSLASNWRTWVSAWKNYTLATKLDKEDEARQVATLLAVIGKEANKVFRTFTFSSPDEAKKIEPVLRKFEEYCIPRENTIYECFLFFTRDQRESETTDQYLTELRQTAANCDFESITPDQLLWDRLVTGTRNAKVRENLLKEKLTLEKAVDIARAAESTAAQIKVMSSESGLFAVKEQGKGQSDGSPVVTESRIKDCRFCGRSHERCNCPAFGQICAYCKKKNHFVAKCPVKTKVSAVQELFYLSVAGVSGGDREMVTLTVFKDAKSATGYEIAFLMDTGAQCNLLPVDVYKQVSGDQHLNFLYSRGKSALILANGEEHPIEGKATLFASRKGQKRQIEVNVVRGGGYEPILSKQTMLDMNLIQILDSDHLSVVKIDSNPLLDEYADVFEGLGKLAGQYEITVDETIKPVVHPPKRLPVAIVERVQGKLEEMTTDGIIEQSL</sequence>
<dbReference type="AlphaFoldDB" id="A0AAD9PU59"/>
<proteinExistence type="predicted"/>
<evidence type="ECO:0000313" key="1">
    <source>
        <dbReference type="EMBL" id="KAK2549157.1"/>
    </source>
</evidence>
<accession>A0AAD9PU59</accession>
<dbReference type="Proteomes" id="UP001249851">
    <property type="component" value="Unassembled WGS sequence"/>
</dbReference>
<dbReference type="PANTHER" id="PTHR33198:SF19">
    <property type="entry name" value="CCHC-TYPE DOMAIN-CONTAINING PROTEIN"/>
    <property type="match status" value="1"/>
</dbReference>
<organism evidence="1 2">
    <name type="scientific">Acropora cervicornis</name>
    <name type="common">Staghorn coral</name>
    <dbReference type="NCBI Taxonomy" id="6130"/>
    <lineage>
        <taxon>Eukaryota</taxon>
        <taxon>Metazoa</taxon>
        <taxon>Cnidaria</taxon>
        <taxon>Anthozoa</taxon>
        <taxon>Hexacorallia</taxon>
        <taxon>Scleractinia</taxon>
        <taxon>Astrocoeniina</taxon>
        <taxon>Acroporidae</taxon>
        <taxon>Acropora</taxon>
    </lineage>
</organism>